<dbReference type="Proteomes" id="UP000242188">
    <property type="component" value="Unassembled WGS sequence"/>
</dbReference>
<dbReference type="EMBL" id="NEDP02004076">
    <property type="protein sequence ID" value="OWF46798.1"/>
    <property type="molecule type" value="Genomic_DNA"/>
</dbReference>
<dbReference type="GO" id="GO:0005737">
    <property type="term" value="C:cytoplasm"/>
    <property type="evidence" value="ECO:0007669"/>
    <property type="project" value="TreeGrafter"/>
</dbReference>
<gene>
    <name evidence="1" type="ORF">KP79_PYT22283</name>
</gene>
<dbReference type="InterPro" id="IPR001370">
    <property type="entry name" value="BIR_rpt"/>
</dbReference>
<dbReference type="CDD" id="cd00022">
    <property type="entry name" value="BIR"/>
    <property type="match status" value="1"/>
</dbReference>
<reference evidence="1 2" key="1">
    <citation type="journal article" date="2017" name="Nat. Ecol. Evol.">
        <title>Scallop genome provides insights into evolution of bilaterian karyotype and development.</title>
        <authorList>
            <person name="Wang S."/>
            <person name="Zhang J."/>
            <person name="Jiao W."/>
            <person name="Li J."/>
            <person name="Xun X."/>
            <person name="Sun Y."/>
            <person name="Guo X."/>
            <person name="Huan P."/>
            <person name="Dong B."/>
            <person name="Zhang L."/>
            <person name="Hu X."/>
            <person name="Sun X."/>
            <person name="Wang J."/>
            <person name="Zhao C."/>
            <person name="Wang Y."/>
            <person name="Wang D."/>
            <person name="Huang X."/>
            <person name="Wang R."/>
            <person name="Lv J."/>
            <person name="Li Y."/>
            <person name="Zhang Z."/>
            <person name="Liu B."/>
            <person name="Lu W."/>
            <person name="Hui Y."/>
            <person name="Liang J."/>
            <person name="Zhou Z."/>
            <person name="Hou R."/>
            <person name="Li X."/>
            <person name="Liu Y."/>
            <person name="Li H."/>
            <person name="Ning X."/>
            <person name="Lin Y."/>
            <person name="Zhao L."/>
            <person name="Xing Q."/>
            <person name="Dou J."/>
            <person name="Li Y."/>
            <person name="Mao J."/>
            <person name="Guo H."/>
            <person name="Dou H."/>
            <person name="Li T."/>
            <person name="Mu C."/>
            <person name="Jiang W."/>
            <person name="Fu Q."/>
            <person name="Fu X."/>
            <person name="Miao Y."/>
            <person name="Liu J."/>
            <person name="Yu Q."/>
            <person name="Li R."/>
            <person name="Liao H."/>
            <person name="Li X."/>
            <person name="Kong Y."/>
            <person name="Jiang Z."/>
            <person name="Chourrout D."/>
            <person name="Li R."/>
            <person name="Bao Z."/>
        </authorList>
    </citation>
    <scope>NUCLEOTIDE SEQUENCE [LARGE SCALE GENOMIC DNA]</scope>
    <source>
        <strain evidence="1 2">PY_sf001</strain>
    </source>
</reference>
<dbReference type="Pfam" id="PF00653">
    <property type="entry name" value="BIR"/>
    <property type="match status" value="2"/>
</dbReference>
<dbReference type="SMART" id="SM00238">
    <property type="entry name" value="BIR"/>
    <property type="match status" value="2"/>
</dbReference>
<accession>A0A210QDQ2</accession>
<dbReference type="Gene3D" id="1.10.1170.10">
    <property type="entry name" value="Inhibitor Of Apoptosis Protein (2mihbC-IAP-1), Chain A"/>
    <property type="match status" value="2"/>
</dbReference>
<comment type="caution">
    <text evidence="1">The sequence shown here is derived from an EMBL/GenBank/DDBJ whole genome shotgun (WGS) entry which is preliminary data.</text>
</comment>
<dbReference type="OrthoDB" id="6063402at2759"/>
<organism evidence="1 2">
    <name type="scientific">Mizuhopecten yessoensis</name>
    <name type="common">Japanese scallop</name>
    <name type="synonym">Patinopecten yessoensis</name>
    <dbReference type="NCBI Taxonomy" id="6573"/>
    <lineage>
        <taxon>Eukaryota</taxon>
        <taxon>Metazoa</taxon>
        <taxon>Spiralia</taxon>
        <taxon>Lophotrochozoa</taxon>
        <taxon>Mollusca</taxon>
        <taxon>Bivalvia</taxon>
        <taxon>Autobranchia</taxon>
        <taxon>Pteriomorphia</taxon>
        <taxon>Pectinida</taxon>
        <taxon>Pectinoidea</taxon>
        <taxon>Pectinidae</taxon>
        <taxon>Mizuhopecten</taxon>
    </lineage>
</organism>
<dbReference type="AlphaFoldDB" id="A0A210QDQ2"/>
<sequence>MSTLACTAKGPIKDLNFIRRLWLSIFYKTLNNKGRSTVIKYPDFESREERLKSFPSSWPIDMVPKAEELADAGLFFCGYPHLAKCFMCGYLLMNWRRDDVPWQAHAAINSRCPFIQKRRAEEEINDAIASYTESRYTANMEYEATEARRKTFEWLDSEQLTKCTDVVCDVADLVEAGFYYTGTCDMFNCYACAVTLTCITSRIMATHAKIPPKCPHVLKKRGKEYVKDVDV</sequence>
<dbReference type="InterPro" id="IPR050784">
    <property type="entry name" value="IAP"/>
</dbReference>
<dbReference type="PANTHER" id="PTHR10044">
    <property type="entry name" value="INHIBITOR OF APOPTOSIS"/>
    <property type="match status" value="1"/>
</dbReference>
<proteinExistence type="predicted"/>
<evidence type="ECO:0000313" key="2">
    <source>
        <dbReference type="Proteomes" id="UP000242188"/>
    </source>
</evidence>
<dbReference type="GO" id="GO:0051726">
    <property type="term" value="P:regulation of cell cycle"/>
    <property type="evidence" value="ECO:0007669"/>
    <property type="project" value="TreeGrafter"/>
</dbReference>
<name>A0A210QDQ2_MIZYE</name>
<evidence type="ECO:0000313" key="1">
    <source>
        <dbReference type="EMBL" id="OWF46798.1"/>
    </source>
</evidence>
<protein>
    <submittedName>
        <fullName evidence="1">Baculoviral IAP repeat-containing protein 3</fullName>
    </submittedName>
</protein>
<keyword evidence="2" id="KW-1185">Reference proteome</keyword>
<dbReference type="PROSITE" id="PS50143">
    <property type="entry name" value="BIR_REPEAT_2"/>
    <property type="match status" value="2"/>
</dbReference>
<dbReference type="SUPFAM" id="SSF57924">
    <property type="entry name" value="Inhibitor of apoptosis (IAP) repeat"/>
    <property type="match status" value="2"/>
</dbReference>
<dbReference type="PANTHER" id="PTHR10044:SF139">
    <property type="entry name" value="DEATH-ASSOCIATED INHIBITOR OF APOPTOSIS 2"/>
    <property type="match status" value="1"/>
</dbReference>
<dbReference type="STRING" id="6573.A0A210QDQ2"/>
<dbReference type="GO" id="GO:0005634">
    <property type="term" value="C:nucleus"/>
    <property type="evidence" value="ECO:0007669"/>
    <property type="project" value="TreeGrafter"/>
</dbReference>